<comment type="caution">
    <text evidence="1">The sequence shown here is derived from an EMBL/GenBank/DDBJ whole genome shotgun (WGS) entry which is preliminary data.</text>
</comment>
<keyword evidence="2" id="KW-1185">Reference proteome</keyword>
<accession>A0ABP0DIM7</accession>
<protein>
    <submittedName>
        <fullName evidence="1">Uncharacterized protein</fullName>
    </submittedName>
</protein>
<gene>
    <name evidence="1" type="ORF">SEPCBS57363_002932</name>
</gene>
<evidence type="ECO:0000313" key="2">
    <source>
        <dbReference type="Proteomes" id="UP001642501"/>
    </source>
</evidence>
<evidence type="ECO:0000313" key="1">
    <source>
        <dbReference type="EMBL" id="CAK7268115.1"/>
    </source>
</evidence>
<organism evidence="1 2">
    <name type="scientific">Sporothrix epigloea</name>
    <dbReference type="NCBI Taxonomy" id="1892477"/>
    <lineage>
        <taxon>Eukaryota</taxon>
        <taxon>Fungi</taxon>
        <taxon>Dikarya</taxon>
        <taxon>Ascomycota</taxon>
        <taxon>Pezizomycotina</taxon>
        <taxon>Sordariomycetes</taxon>
        <taxon>Sordariomycetidae</taxon>
        <taxon>Ophiostomatales</taxon>
        <taxon>Ophiostomataceae</taxon>
        <taxon>Sporothrix</taxon>
    </lineage>
</organism>
<proteinExistence type="predicted"/>
<dbReference type="EMBL" id="CAWUOM010000042">
    <property type="protein sequence ID" value="CAK7268115.1"/>
    <property type="molecule type" value="Genomic_DNA"/>
</dbReference>
<dbReference type="Proteomes" id="UP001642501">
    <property type="component" value="Unassembled WGS sequence"/>
</dbReference>
<sequence>MQDQGEYVVGDESTAEWLLRGGENDGECGWTGSVDESLDETDDKYLQTRTPTRNTHRTWRSYIWDSWDRPPDERRLMNKIDAVVLSFASIGYLLKALDQNSELGS</sequence>
<name>A0ABP0DIM7_9PEZI</name>
<reference evidence="1 2" key="1">
    <citation type="submission" date="2024-01" db="EMBL/GenBank/DDBJ databases">
        <authorList>
            <person name="Allen C."/>
            <person name="Tagirdzhanova G."/>
        </authorList>
    </citation>
    <scope>NUCLEOTIDE SEQUENCE [LARGE SCALE GENOMIC DNA]</scope>
    <source>
        <strain evidence="1 2">CBS 573.63</strain>
    </source>
</reference>